<evidence type="ECO:0000313" key="3">
    <source>
        <dbReference type="EMBL" id="WRT65990.1"/>
    </source>
</evidence>
<feature type="region of interest" description="Disordered" evidence="2">
    <location>
        <begin position="33"/>
        <end position="57"/>
    </location>
</feature>
<sequence>MCIAFFTVTQPGFKLILASNRDEYLARPTAPAQWHNFSSPNSNPEFSNSGNGNEEQGWILSGIDKGPTNGGTWLGITRDLRIGILTNVRLTPPTPPLEPSPNPPSRGLLLKEFLLSTSPATCTSTSTPTDSSTPSPLSVHDYLSSHLSQVGEYEGFNLLLFSLKKSIRALPEIGYLTNRPIPSLIDLNLNPGLNEDDDDNDNEKDVKDNLECECLGISNSPMNEPWPKVIQGRNRMKENIKEWKERNEDDKRLVERMFNVLSQSIPINKESDSFSSTQIPLITIPSRETENFHNPSVEVKDRKEDSDSKLEPKPKWYGTRTSTIILVKDNGETIFVERDILELDAEGNPKKGTGERWIEFQADLKD</sequence>
<accession>A0ABZ1CXU5</accession>
<protein>
    <recommendedName>
        <fullName evidence="5">NRDE protein-domain-containing protein</fullName>
    </recommendedName>
</protein>
<dbReference type="InterPro" id="IPR008551">
    <property type="entry name" value="TANGO2"/>
</dbReference>
<feature type="coiled-coil region" evidence="1">
    <location>
        <begin position="193"/>
        <end position="253"/>
    </location>
</feature>
<dbReference type="PANTHER" id="PTHR17985:SF8">
    <property type="entry name" value="TRANSPORT AND GOLGI ORGANIZATION PROTEIN 2 HOMOLOG"/>
    <property type="match status" value="1"/>
</dbReference>
<feature type="compositionally biased region" description="Basic and acidic residues" evidence="2">
    <location>
        <begin position="298"/>
        <end position="314"/>
    </location>
</feature>
<proteinExistence type="predicted"/>
<name>A0ABZ1CXU5_9TREE</name>
<dbReference type="GeneID" id="87955072"/>
<evidence type="ECO:0000313" key="4">
    <source>
        <dbReference type="Proteomes" id="UP001329825"/>
    </source>
</evidence>
<keyword evidence="4" id="KW-1185">Reference proteome</keyword>
<reference evidence="3 4" key="1">
    <citation type="submission" date="2024-01" db="EMBL/GenBank/DDBJ databases">
        <title>Comparative genomics of Cryptococcus and Kwoniella reveals pathogenesis evolution and contrasting modes of karyotype evolution via chromosome fusion or intercentromeric recombination.</title>
        <authorList>
            <person name="Coelho M.A."/>
            <person name="David-Palma M."/>
            <person name="Shea T."/>
            <person name="Bowers K."/>
            <person name="McGinley-Smith S."/>
            <person name="Mohammad A.W."/>
            <person name="Gnirke A."/>
            <person name="Yurkov A.M."/>
            <person name="Nowrousian M."/>
            <person name="Sun S."/>
            <person name="Cuomo C.A."/>
            <person name="Heitman J."/>
        </authorList>
    </citation>
    <scope>NUCLEOTIDE SEQUENCE [LARGE SCALE GENOMIC DNA]</scope>
    <source>
        <strain evidence="3">CBS 11374</strain>
    </source>
</reference>
<feature type="region of interest" description="Disordered" evidence="2">
    <location>
        <begin position="292"/>
        <end position="314"/>
    </location>
</feature>
<dbReference type="RefSeq" id="XP_062790730.1">
    <property type="nucleotide sequence ID" value="XM_062934679.1"/>
</dbReference>
<evidence type="ECO:0008006" key="5">
    <source>
        <dbReference type="Google" id="ProtNLM"/>
    </source>
</evidence>
<keyword evidence="1" id="KW-0175">Coiled coil</keyword>
<organism evidence="3 4">
    <name type="scientific">Kwoniella shivajii</name>
    <dbReference type="NCBI Taxonomy" id="564305"/>
    <lineage>
        <taxon>Eukaryota</taxon>
        <taxon>Fungi</taxon>
        <taxon>Dikarya</taxon>
        <taxon>Basidiomycota</taxon>
        <taxon>Agaricomycotina</taxon>
        <taxon>Tremellomycetes</taxon>
        <taxon>Tremellales</taxon>
        <taxon>Cryptococcaceae</taxon>
        <taxon>Kwoniella</taxon>
    </lineage>
</organism>
<evidence type="ECO:0000256" key="2">
    <source>
        <dbReference type="SAM" id="MobiDB-lite"/>
    </source>
</evidence>
<dbReference type="PANTHER" id="PTHR17985">
    <property type="entry name" value="SER/THR-RICH PROTEIN T10 IN DGCR REGION"/>
    <property type="match status" value="1"/>
</dbReference>
<dbReference type="Proteomes" id="UP001329825">
    <property type="component" value="Chromosome 3"/>
</dbReference>
<dbReference type="Pfam" id="PF05742">
    <property type="entry name" value="TANGO2"/>
    <property type="match status" value="1"/>
</dbReference>
<evidence type="ECO:0000256" key="1">
    <source>
        <dbReference type="SAM" id="Coils"/>
    </source>
</evidence>
<gene>
    <name evidence="3" type="ORF">IL334_002941</name>
</gene>
<feature type="compositionally biased region" description="Low complexity" evidence="2">
    <location>
        <begin position="36"/>
        <end position="54"/>
    </location>
</feature>
<dbReference type="EMBL" id="CP141883">
    <property type="protein sequence ID" value="WRT65990.1"/>
    <property type="molecule type" value="Genomic_DNA"/>
</dbReference>